<evidence type="ECO:0000256" key="2">
    <source>
        <dbReference type="ARBA" id="ARBA00022741"/>
    </source>
</evidence>
<evidence type="ECO:0000259" key="7">
    <source>
        <dbReference type="PROSITE" id="PS50011"/>
    </source>
</evidence>
<dbReference type="PANTHER" id="PTHR43289:SF34">
    <property type="entry name" value="SERINE_THREONINE-PROTEIN KINASE YBDM-RELATED"/>
    <property type="match status" value="1"/>
</dbReference>
<evidence type="ECO:0000313" key="8">
    <source>
        <dbReference type="EMBL" id="WAS90098.1"/>
    </source>
</evidence>
<dbReference type="InterPro" id="IPR000719">
    <property type="entry name" value="Prot_kinase_dom"/>
</dbReference>
<dbReference type="RefSeq" id="WP_269032432.1">
    <property type="nucleotide sequence ID" value="NZ_CP114040.1"/>
</dbReference>
<evidence type="ECO:0000256" key="5">
    <source>
        <dbReference type="PROSITE-ProRule" id="PRU10141"/>
    </source>
</evidence>
<name>A0ABY7GT55_9BACT</name>
<dbReference type="Pfam" id="PF00069">
    <property type="entry name" value="Pkinase"/>
    <property type="match status" value="1"/>
</dbReference>
<dbReference type="PROSITE" id="PS00107">
    <property type="entry name" value="PROTEIN_KINASE_ATP"/>
    <property type="match status" value="1"/>
</dbReference>
<feature type="binding site" evidence="5">
    <location>
        <position position="48"/>
    </location>
    <ligand>
        <name>ATP</name>
        <dbReference type="ChEBI" id="CHEBI:30616"/>
    </ligand>
</feature>
<protein>
    <submittedName>
        <fullName evidence="8">Serine/threonine-protein kinase</fullName>
    </submittedName>
</protein>
<keyword evidence="1" id="KW-0808">Transferase</keyword>
<dbReference type="CDD" id="cd14014">
    <property type="entry name" value="STKc_PknB_like"/>
    <property type="match status" value="1"/>
</dbReference>
<dbReference type="InterPro" id="IPR017441">
    <property type="entry name" value="Protein_kinase_ATP_BS"/>
</dbReference>
<evidence type="ECO:0000256" key="6">
    <source>
        <dbReference type="SAM" id="MobiDB-lite"/>
    </source>
</evidence>
<feature type="compositionally biased region" description="Basic and acidic residues" evidence="6">
    <location>
        <begin position="490"/>
        <end position="499"/>
    </location>
</feature>
<feature type="compositionally biased region" description="Basic and acidic residues" evidence="6">
    <location>
        <begin position="473"/>
        <end position="482"/>
    </location>
</feature>
<accession>A0ABY7GT55</accession>
<gene>
    <name evidence="8" type="ORF">O0S08_28220</name>
</gene>
<evidence type="ECO:0000313" key="9">
    <source>
        <dbReference type="Proteomes" id="UP001164459"/>
    </source>
</evidence>
<organism evidence="8 9">
    <name type="scientific">Nannocystis punicea</name>
    <dbReference type="NCBI Taxonomy" id="2995304"/>
    <lineage>
        <taxon>Bacteria</taxon>
        <taxon>Pseudomonadati</taxon>
        <taxon>Myxococcota</taxon>
        <taxon>Polyangia</taxon>
        <taxon>Nannocystales</taxon>
        <taxon>Nannocystaceae</taxon>
        <taxon>Nannocystis</taxon>
    </lineage>
</organism>
<feature type="region of interest" description="Disordered" evidence="6">
    <location>
        <begin position="412"/>
        <end position="520"/>
    </location>
</feature>
<dbReference type="EMBL" id="CP114040">
    <property type="protein sequence ID" value="WAS90098.1"/>
    <property type="molecule type" value="Genomic_DNA"/>
</dbReference>
<dbReference type="InterPro" id="IPR011009">
    <property type="entry name" value="Kinase-like_dom_sf"/>
</dbReference>
<keyword evidence="4 5" id="KW-0067">ATP-binding</keyword>
<proteinExistence type="predicted"/>
<dbReference type="Proteomes" id="UP001164459">
    <property type="component" value="Chromosome"/>
</dbReference>
<dbReference type="SUPFAM" id="SSF56112">
    <property type="entry name" value="Protein kinase-like (PK-like)"/>
    <property type="match status" value="1"/>
</dbReference>
<evidence type="ECO:0000256" key="1">
    <source>
        <dbReference type="ARBA" id="ARBA00022679"/>
    </source>
</evidence>
<keyword evidence="9" id="KW-1185">Reference proteome</keyword>
<sequence>MPLEAQQDALVGTVLEGRFQVERLLGEGGMGRVYVADELRLRRRCALKVLLPELTEDKACVERFLREAQAIAQIHHEHVVDIYHLGEDMDANVVFFAMELLVGKDLETRLLERSRKPVTWQQVTIWMEQVASAMSAVHAAGMIHRDLKPSNVFLTARRGGEQVKLLDFGIAKTANHAALTSTGAALGTPFYMSPEQILAQALDSRTDIYSLGVLFFEALAGRMPFIGEPIQVAMQHCNVPPQTVHALNPDAGVPAELDAYVQRMLAKDRDARPQTMDEIEVFLHDLLAAYSATPRPSTGPLPIAAPVTGVPVSAGLQDSAPNHFGPDSTLQSTPGPAAKTVIAGSTPASGLPRVDTRTSLDNQRPQAATVEIHLDAGDAVRPAARNKLLVPVLAGAAALVALLAFVFSGGEDPPAEPTVPVAAPPPAKLEVAKPPAPPVKPPDPPVQPKIEPVPSDTPGDSAGADPGPSDTTGEPRVEDPKGKKNPVVKTGDKAGDKPQDPMAKLRRAADGCRKKHKAVKGPKITVDYATGSDGSVTRAVPSQQDALGKCLADAVKATKFAPQLKLGLKIDL</sequence>
<feature type="compositionally biased region" description="Pro residues" evidence="6">
    <location>
        <begin position="434"/>
        <end position="447"/>
    </location>
</feature>
<evidence type="ECO:0000256" key="4">
    <source>
        <dbReference type="ARBA" id="ARBA00022840"/>
    </source>
</evidence>
<dbReference type="Gene3D" id="1.10.510.10">
    <property type="entry name" value="Transferase(Phosphotransferase) domain 1"/>
    <property type="match status" value="1"/>
</dbReference>
<dbReference type="PROSITE" id="PS00108">
    <property type="entry name" value="PROTEIN_KINASE_ST"/>
    <property type="match status" value="1"/>
</dbReference>
<dbReference type="InterPro" id="IPR008271">
    <property type="entry name" value="Ser/Thr_kinase_AS"/>
</dbReference>
<reference evidence="8" key="1">
    <citation type="submission" date="2022-11" db="EMBL/GenBank/DDBJ databases">
        <title>Minimal conservation of predation-associated metabolite biosynthetic gene clusters underscores biosynthetic potential of Myxococcota including descriptions for ten novel species: Archangium lansinium sp. nov., Myxococcus landrumus sp. nov., Nannocystis bai.</title>
        <authorList>
            <person name="Ahearne A."/>
            <person name="Stevens C."/>
            <person name="Dowd S."/>
        </authorList>
    </citation>
    <scope>NUCLEOTIDE SEQUENCE</scope>
    <source>
        <strain evidence="8">Fl3</strain>
    </source>
</reference>
<dbReference type="GO" id="GO:0016301">
    <property type="term" value="F:kinase activity"/>
    <property type="evidence" value="ECO:0007669"/>
    <property type="project" value="UniProtKB-KW"/>
</dbReference>
<dbReference type="PROSITE" id="PS50011">
    <property type="entry name" value="PROTEIN_KINASE_DOM"/>
    <property type="match status" value="1"/>
</dbReference>
<keyword evidence="3 8" id="KW-0418">Kinase</keyword>
<keyword evidence="2 5" id="KW-0547">Nucleotide-binding</keyword>
<dbReference type="PANTHER" id="PTHR43289">
    <property type="entry name" value="MITOGEN-ACTIVATED PROTEIN KINASE KINASE KINASE 20-RELATED"/>
    <property type="match status" value="1"/>
</dbReference>
<dbReference type="SMART" id="SM00220">
    <property type="entry name" value="S_TKc"/>
    <property type="match status" value="1"/>
</dbReference>
<feature type="domain" description="Protein kinase" evidence="7">
    <location>
        <begin position="19"/>
        <end position="287"/>
    </location>
</feature>
<dbReference type="Gene3D" id="3.30.200.20">
    <property type="entry name" value="Phosphorylase Kinase, domain 1"/>
    <property type="match status" value="1"/>
</dbReference>
<evidence type="ECO:0000256" key="3">
    <source>
        <dbReference type="ARBA" id="ARBA00022777"/>
    </source>
</evidence>
<feature type="region of interest" description="Disordered" evidence="6">
    <location>
        <begin position="315"/>
        <end position="364"/>
    </location>
</feature>